<name>A0ABD3J930_EUCGL</name>
<accession>A0ABD3J930</accession>
<dbReference type="Pfam" id="PF23462">
    <property type="entry name" value="LysM3_NFP"/>
    <property type="match status" value="1"/>
</dbReference>
<dbReference type="InterPro" id="IPR000719">
    <property type="entry name" value="Prot_kinase_dom"/>
</dbReference>
<dbReference type="AlphaFoldDB" id="A0ABD3J930"/>
<dbReference type="PROSITE" id="PS00109">
    <property type="entry name" value="PROTEIN_KINASE_TYR"/>
    <property type="match status" value="1"/>
</dbReference>
<keyword evidence="2" id="KW-0732">Signal</keyword>
<evidence type="ECO:0000313" key="5">
    <source>
        <dbReference type="EMBL" id="KAL3723887.1"/>
    </source>
</evidence>
<protein>
    <submittedName>
        <fullName evidence="5">Uncharacterized protein</fullName>
    </submittedName>
</protein>
<dbReference type="InterPro" id="IPR052611">
    <property type="entry name" value="Plant_RLK_LysM"/>
</dbReference>
<keyword evidence="1" id="KW-0472">Membrane</keyword>
<evidence type="ECO:0000256" key="2">
    <source>
        <dbReference type="SAM" id="SignalP"/>
    </source>
</evidence>
<dbReference type="Gene3D" id="1.10.510.10">
    <property type="entry name" value="Transferase(Phosphotransferase) domain 1"/>
    <property type="match status" value="2"/>
</dbReference>
<gene>
    <name evidence="5" type="ORF">ACJRO7_035970</name>
</gene>
<dbReference type="InterPro" id="IPR018392">
    <property type="entry name" value="LysM"/>
</dbReference>
<dbReference type="GO" id="GO:0005886">
    <property type="term" value="C:plasma membrane"/>
    <property type="evidence" value="ECO:0007669"/>
    <property type="project" value="UniProtKB-ARBA"/>
</dbReference>
<dbReference type="InterPro" id="IPR001245">
    <property type="entry name" value="Ser-Thr/Tyr_kinase_cat_dom"/>
</dbReference>
<dbReference type="Proteomes" id="UP001634007">
    <property type="component" value="Unassembled WGS sequence"/>
</dbReference>
<dbReference type="InterPro" id="IPR056561">
    <property type="entry name" value="NFP_LYK_LysM1"/>
</dbReference>
<dbReference type="Pfam" id="PF07714">
    <property type="entry name" value="PK_Tyr_Ser-Thr"/>
    <property type="match status" value="1"/>
</dbReference>
<dbReference type="Pfam" id="PF23457">
    <property type="entry name" value="LysM2_NFP"/>
    <property type="match status" value="1"/>
</dbReference>
<organism evidence="5 6">
    <name type="scientific">Eucalyptus globulus</name>
    <name type="common">Tasmanian blue gum</name>
    <dbReference type="NCBI Taxonomy" id="34317"/>
    <lineage>
        <taxon>Eukaryota</taxon>
        <taxon>Viridiplantae</taxon>
        <taxon>Streptophyta</taxon>
        <taxon>Embryophyta</taxon>
        <taxon>Tracheophyta</taxon>
        <taxon>Spermatophyta</taxon>
        <taxon>Magnoliopsida</taxon>
        <taxon>eudicotyledons</taxon>
        <taxon>Gunneridae</taxon>
        <taxon>Pentapetalae</taxon>
        <taxon>rosids</taxon>
        <taxon>malvids</taxon>
        <taxon>Myrtales</taxon>
        <taxon>Myrtaceae</taxon>
        <taxon>Myrtoideae</taxon>
        <taxon>Eucalypteae</taxon>
        <taxon>Eucalyptus</taxon>
    </lineage>
</organism>
<dbReference type="InterPro" id="IPR008266">
    <property type="entry name" value="Tyr_kinase_AS"/>
</dbReference>
<dbReference type="Pfam" id="PF23446">
    <property type="entry name" value="LysM1_NFP_LYK"/>
    <property type="match status" value="1"/>
</dbReference>
<evidence type="ECO:0000313" key="6">
    <source>
        <dbReference type="Proteomes" id="UP001634007"/>
    </source>
</evidence>
<dbReference type="InterPro" id="IPR059143">
    <property type="entry name" value="NFP_LysM2"/>
</dbReference>
<dbReference type="PANTHER" id="PTHR45927">
    <property type="entry name" value="LYSM-DOMAIN RECEPTOR-LIKE KINASE-RELATED"/>
    <property type="match status" value="1"/>
</dbReference>
<reference evidence="5 6" key="1">
    <citation type="submission" date="2024-11" db="EMBL/GenBank/DDBJ databases">
        <title>Chromosome-level genome assembly of Eucalyptus globulus Labill. provides insights into its genome evolution.</title>
        <authorList>
            <person name="Li X."/>
        </authorList>
    </citation>
    <scope>NUCLEOTIDE SEQUENCE [LARGE SCALE GENOMIC DNA]</scope>
    <source>
        <strain evidence="5">CL2024</strain>
        <tissue evidence="5">Fresh tender leaves</tissue>
    </source>
</reference>
<keyword evidence="6" id="KW-1185">Reference proteome</keyword>
<keyword evidence="1" id="KW-0812">Transmembrane</keyword>
<dbReference type="PANTHER" id="PTHR45927:SF2">
    <property type="entry name" value="SERINE_THREONINE RECEPTOR-LIKE KINASE NFP"/>
    <property type="match status" value="1"/>
</dbReference>
<proteinExistence type="predicted"/>
<dbReference type="InterPro" id="IPR059144">
    <property type="entry name" value="NFP_LysM3"/>
</dbReference>
<evidence type="ECO:0000259" key="4">
    <source>
        <dbReference type="PROSITE" id="PS51782"/>
    </source>
</evidence>
<sequence>MAIFRSSSKFLLLLHFFVFIISITTQPLPSPSANFSCSANSRTSCPAYVAYIAQEPEFTDLGSISNLFGVSRSSILQASNLASEDDPLYPGQLLLIPITCGCSGDSFFANITYQIKKHDNYFLVSMKVFENLTNWQVHKDMNPGINPYILQIGTKVTIPLYCKCPAKADSEAGFNFIVTYVWQPGDALLSVAKKFGATPSNIVKENNGMNLTAPVGLHVLIPLSQLPALSQPLNPPLKRKESKHEWFIIVLSSVAAAILLIGVAFSLVYVRHLRGKANPKILNQNASCWGDRNLIKTRKLSKEGKSESSKTKVIQDKLLFSVSDYLSKPIVYGAGEIMEATMNLDENSRIGGSVFHGTIDGKVFAVKTETKGKNLEELKILQRVNHVNLIKLKGVSSDASGNFFMVYEYAENSSLDKWLYQRPSSSVKSVNFLTWIQRLGIAVDVANGLQYLHEHTQPRIFHGDIRASNILLDSNFKAKISNFSKARPATSAVMLNVDIHAFGLRLLELLSGKRAMAVREVMEILEEKENREERLMEWMDPDLESFYPIHDALSLATLACACTIDESSARPGMTEIAFNLCMLAQSSSVALERS</sequence>
<dbReference type="PROSITE" id="PS50011">
    <property type="entry name" value="PROTEIN_KINASE_DOM"/>
    <property type="match status" value="1"/>
</dbReference>
<feature type="signal peptide" evidence="2">
    <location>
        <begin position="1"/>
        <end position="25"/>
    </location>
</feature>
<feature type="transmembrane region" description="Helical" evidence="1">
    <location>
        <begin position="246"/>
        <end position="270"/>
    </location>
</feature>
<dbReference type="PROSITE" id="PS51782">
    <property type="entry name" value="LYSM"/>
    <property type="match status" value="1"/>
</dbReference>
<dbReference type="InterPro" id="IPR011009">
    <property type="entry name" value="Kinase-like_dom_sf"/>
</dbReference>
<evidence type="ECO:0000259" key="3">
    <source>
        <dbReference type="PROSITE" id="PS50011"/>
    </source>
</evidence>
<feature type="domain" description="LysM" evidence="4">
    <location>
        <begin position="49"/>
        <end position="96"/>
    </location>
</feature>
<comment type="caution">
    <text evidence="5">The sequence shown here is derived from an EMBL/GenBank/DDBJ whole genome shotgun (WGS) entry which is preliminary data.</text>
</comment>
<dbReference type="EMBL" id="JBJKBG010000009">
    <property type="protein sequence ID" value="KAL3723887.1"/>
    <property type="molecule type" value="Genomic_DNA"/>
</dbReference>
<feature type="chain" id="PRO_5044810832" evidence="2">
    <location>
        <begin position="26"/>
        <end position="594"/>
    </location>
</feature>
<dbReference type="Gene3D" id="3.30.200.20">
    <property type="entry name" value="Phosphorylase Kinase, domain 1"/>
    <property type="match status" value="1"/>
</dbReference>
<evidence type="ECO:0000256" key="1">
    <source>
        <dbReference type="SAM" id="Phobius"/>
    </source>
</evidence>
<keyword evidence="1" id="KW-1133">Transmembrane helix</keyword>
<dbReference type="SUPFAM" id="SSF56112">
    <property type="entry name" value="Protein kinase-like (PK-like)"/>
    <property type="match status" value="1"/>
</dbReference>
<feature type="domain" description="Protein kinase" evidence="3">
    <location>
        <begin position="326"/>
        <end position="594"/>
    </location>
</feature>